<gene>
    <name evidence="1" type="ORF">PECUL_23A011890</name>
</gene>
<name>A0AAD1REL0_PELCU</name>
<evidence type="ECO:0000313" key="2">
    <source>
        <dbReference type="Proteomes" id="UP001295444"/>
    </source>
</evidence>
<sequence>MTPKNYFESQTKVSCSEGSTDTLKRREEQYMSSCESAKTVCESEISPANITVHSLSEDIEAPMFHFENKEDVTVHKFTHESAIDEVALQRPDHLKGVYSLKKGQSNMTSLGLAFPPATTCWTTIPEKKDSDEWDNLNFSPLFNLAQSRYDSVEERSMEDCIILVCCGLYNLLRGVLLTMPDLMLGDVMDNVVHPDILIVLVNHPSPLIQQGVIKLLDAYFHRASKEQKEKFLRKHGFSLLANQLYLHQGTQGVIECILEMFFGRHFGLDEEFEVDDIKNTSVFRKWCIIPLLGLIENSLYDVTLLHNSFCLLLQILNSCSKVADMLLDNGLLYAFCNTLAALGGIETSVPSEEYILLVCDIQQLLIAVTIHSCSSSGSQYFRIIEDLIILLGYLNESKNQRIQNLAVLLQFKVLQSAIDFIKTTANQDSLSLANSFSFVSTPHHAKYPKRKSIAGVHRLSIAQSDPLLMTMRTVANNELTVMMQRRMSQENPIRASESEFVQRLQKLTLLAVNRLIYRDISSNCLADFNVTDTSDKRRYSGSQFDIPEEEMQLGLSNVISRFQDEMLKTMIEGIFLVSLYG</sequence>
<organism evidence="1 2">
    <name type="scientific">Pelobates cultripes</name>
    <name type="common">Western spadefoot toad</name>
    <dbReference type="NCBI Taxonomy" id="61616"/>
    <lineage>
        <taxon>Eukaryota</taxon>
        <taxon>Metazoa</taxon>
        <taxon>Chordata</taxon>
        <taxon>Craniata</taxon>
        <taxon>Vertebrata</taxon>
        <taxon>Euteleostomi</taxon>
        <taxon>Amphibia</taxon>
        <taxon>Batrachia</taxon>
        <taxon>Anura</taxon>
        <taxon>Pelobatoidea</taxon>
        <taxon>Pelobatidae</taxon>
        <taxon>Pelobates</taxon>
    </lineage>
</organism>
<dbReference type="AlphaFoldDB" id="A0AAD1REL0"/>
<evidence type="ECO:0000313" key="1">
    <source>
        <dbReference type="EMBL" id="CAH2251267.1"/>
    </source>
</evidence>
<accession>A0AAD1REL0</accession>
<proteinExistence type="predicted"/>
<dbReference type="EMBL" id="OW240913">
    <property type="protein sequence ID" value="CAH2251267.1"/>
    <property type="molecule type" value="Genomic_DNA"/>
</dbReference>
<reference evidence="1" key="1">
    <citation type="submission" date="2022-03" db="EMBL/GenBank/DDBJ databases">
        <authorList>
            <person name="Alioto T."/>
            <person name="Alioto T."/>
            <person name="Gomez Garrido J."/>
        </authorList>
    </citation>
    <scope>NUCLEOTIDE SEQUENCE</scope>
</reference>
<dbReference type="Proteomes" id="UP001295444">
    <property type="component" value="Chromosome 02"/>
</dbReference>
<keyword evidence="2" id="KW-1185">Reference proteome</keyword>
<protein>
    <submittedName>
        <fullName evidence="1">Lysosomal-trafficking regulator</fullName>
    </submittedName>
</protein>